<evidence type="ECO:0000259" key="8">
    <source>
        <dbReference type="Pfam" id="PF03465"/>
    </source>
</evidence>
<keyword evidence="5" id="KW-0479">Metal-binding</keyword>
<protein>
    <recommendedName>
        <fullName evidence="11">Protein pelota homolog</fullName>
    </recommendedName>
</protein>
<dbReference type="AlphaFoldDB" id="A0A2U9CM17"/>
<evidence type="ECO:0000256" key="1">
    <source>
        <dbReference type="ARBA" id="ARBA00001968"/>
    </source>
</evidence>
<dbReference type="PANTHER" id="PTHR10853">
    <property type="entry name" value="PELOTA"/>
    <property type="match status" value="1"/>
</dbReference>
<dbReference type="GO" id="GO:0071025">
    <property type="term" value="P:RNA surveillance"/>
    <property type="evidence" value="ECO:0007669"/>
    <property type="project" value="InterPro"/>
</dbReference>
<dbReference type="InterPro" id="IPR029064">
    <property type="entry name" value="Ribosomal_eL30-like_sf"/>
</dbReference>
<dbReference type="Pfam" id="PF03465">
    <property type="entry name" value="eRF1_3"/>
    <property type="match status" value="1"/>
</dbReference>
<dbReference type="Gene3D" id="3.30.420.60">
    <property type="entry name" value="eRF1 domain 2"/>
    <property type="match status" value="1"/>
</dbReference>
<dbReference type="GO" id="GO:0005737">
    <property type="term" value="C:cytoplasm"/>
    <property type="evidence" value="ECO:0007669"/>
    <property type="project" value="UniProtKB-SubCell"/>
</dbReference>
<evidence type="ECO:0000313" key="9">
    <source>
        <dbReference type="EMBL" id="AWP17664.1"/>
    </source>
</evidence>
<dbReference type="InterPro" id="IPR004405">
    <property type="entry name" value="TF_pelota"/>
</dbReference>
<accession>A0A2U9CM17</accession>
<feature type="domain" description="eRF1" evidence="8">
    <location>
        <begin position="152"/>
        <end position="250"/>
    </location>
</feature>
<sequence>MRCHSESRCGSCGNAGGSSQPGSGDPRHDSAPCKSGGHHSSQETGKLHSAREDCVCLCLQALERFYEAVMQAILRHINFDVVKCFLVGSPGFVKDQFIAYLFREAVRQDNKLLLENRPKFMLVHSSSGHKYSLKEILSDPTVTSRLSDTKAAGEVKALEDFYKMLQHEPDRAFYGVAHVERAAEALAIDTLLISDNLFRHQDVPTRSRYVRLVDSVRDNGGNVRIFSSLHVSGEQLTQLSGVAAMLRFPIADLSEEEDGSSSDED</sequence>
<dbReference type="SUPFAM" id="SSF55315">
    <property type="entry name" value="L30e-like"/>
    <property type="match status" value="1"/>
</dbReference>
<dbReference type="InterPro" id="IPR005142">
    <property type="entry name" value="eRF1_3"/>
</dbReference>
<evidence type="ECO:0000256" key="5">
    <source>
        <dbReference type="ARBA" id="ARBA00022723"/>
    </source>
</evidence>
<comment type="cofactor">
    <cofactor evidence="1">
        <name>a divalent metal cation</name>
        <dbReference type="ChEBI" id="CHEBI:60240"/>
    </cofactor>
</comment>
<dbReference type="GO" id="GO:0032790">
    <property type="term" value="P:ribosome disassembly"/>
    <property type="evidence" value="ECO:0007669"/>
    <property type="project" value="TreeGrafter"/>
</dbReference>
<dbReference type="Gene3D" id="3.30.1330.30">
    <property type="match status" value="1"/>
</dbReference>
<proteinExistence type="inferred from homology"/>
<feature type="region of interest" description="Disordered" evidence="6">
    <location>
        <begin position="1"/>
        <end position="44"/>
    </location>
</feature>
<dbReference type="GO" id="GO:0046872">
    <property type="term" value="F:metal ion binding"/>
    <property type="evidence" value="ECO:0007669"/>
    <property type="project" value="UniProtKB-KW"/>
</dbReference>
<keyword evidence="4" id="KW-0963">Cytoplasm</keyword>
<dbReference type="Pfam" id="PF03464">
    <property type="entry name" value="eRF1_2"/>
    <property type="match status" value="1"/>
</dbReference>
<evidence type="ECO:0000313" key="10">
    <source>
        <dbReference type="Proteomes" id="UP000246464"/>
    </source>
</evidence>
<dbReference type="GO" id="GO:0070966">
    <property type="term" value="P:nuclear-transcribed mRNA catabolic process, no-go decay"/>
    <property type="evidence" value="ECO:0007669"/>
    <property type="project" value="InterPro"/>
</dbReference>
<dbReference type="InterPro" id="IPR005141">
    <property type="entry name" value="eRF1_2"/>
</dbReference>
<evidence type="ECO:0000256" key="2">
    <source>
        <dbReference type="ARBA" id="ARBA00004496"/>
    </source>
</evidence>
<name>A0A2U9CM17_SCOMX</name>
<keyword evidence="10" id="KW-1185">Reference proteome</keyword>
<dbReference type="InterPro" id="IPR042226">
    <property type="entry name" value="eFR1_2_sf"/>
</dbReference>
<dbReference type="GO" id="GO:0070481">
    <property type="term" value="P:nuclear-transcribed mRNA catabolic process, non-stop decay"/>
    <property type="evidence" value="ECO:0007669"/>
    <property type="project" value="InterPro"/>
</dbReference>
<gene>
    <name evidence="9" type="ORF">SMAX5B_020428</name>
</gene>
<organism evidence="9 10">
    <name type="scientific">Scophthalmus maximus</name>
    <name type="common">Turbot</name>
    <name type="synonym">Psetta maxima</name>
    <dbReference type="NCBI Taxonomy" id="52904"/>
    <lineage>
        <taxon>Eukaryota</taxon>
        <taxon>Metazoa</taxon>
        <taxon>Chordata</taxon>
        <taxon>Craniata</taxon>
        <taxon>Vertebrata</taxon>
        <taxon>Euteleostomi</taxon>
        <taxon>Actinopterygii</taxon>
        <taxon>Neopterygii</taxon>
        <taxon>Teleostei</taxon>
        <taxon>Neoteleostei</taxon>
        <taxon>Acanthomorphata</taxon>
        <taxon>Carangaria</taxon>
        <taxon>Pleuronectiformes</taxon>
        <taxon>Pleuronectoidei</taxon>
        <taxon>Scophthalmidae</taxon>
        <taxon>Scophthalmus</taxon>
    </lineage>
</organism>
<reference evidence="9 10" key="1">
    <citation type="submission" date="2017-12" db="EMBL/GenBank/DDBJ databases">
        <title>Integrating genomic resources of turbot (Scophthalmus maximus) in depth evaluation of genetic and physical mapping variation across individuals.</title>
        <authorList>
            <person name="Martinez P."/>
        </authorList>
    </citation>
    <scope>NUCLEOTIDE SEQUENCE [LARGE SCALE GENOMIC DNA]</scope>
</reference>
<comment type="similarity">
    <text evidence="3">Belongs to the eukaryotic release factor 1 family. Pelota subfamily.</text>
</comment>
<dbReference type="FunFam" id="3.30.1330.30:FF:000008">
    <property type="entry name" value="Protein pelota homolog"/>
    <property type="match status" value="1"/>
</dbReference>
<feature type="domain" description="eRF1" evidence="7">
    <location>
        <begin position="59"/>
        <end position="148"/>
    </location>
</feature>
<dbReference type="Proteomes" id="UP000246464">
    <property type="component" value="Chromosome 18"/>
</dbReference>
<evidence type="ECO:0000256" key="4">
    <source>
        <dbReference type="ARBA" id="ARBA00022490"/>
    </source>
</evidence>
<dbReference type="PANTHER" id="PTHR10853:SF0">
    <property type="entry name" value="PROTEIN PELOTA HOMOLOG"/>
    <property type="match status" value="1"/>
</dbReference>
<comment type="subcellular location">
    <subcellularLocation>
        <location evidence="2">Cytoplasm</location>
    </subcellularLocation>
</comment>
<evidence type="ECO:0000259" key="7">
    <source>
        <dbReference type="Pfam" id="PF03464"/>
    </source>
</evidence>
<dbReference type="GO" id="GO:0070651">
    <property type="term" value="P:nonfunctional rRNA decay"/>
    <property type="evidence" value="ECO:0007669"/>
    <property type="project" value="TreeGrafter"/>
</dbReference>
<evidence type="ECO:0000256" key="3">
    <source>
        <dbReference type="ARBA" id="ARBA00009504"/>
    </source>
</evidence>
<evidence type="ECO:0008006" key="11">
    <source>
        <dbReference type="Google" id="ProtNLM"/>
    </source>
</evidence>
<evidence type="ECO:0000256" key="6">
    <source>
        <dbReference type="SAM" id="MobiDB-lite"/>
    </source>
</evidence>
<dbReference type="SUPFAM" id="SSF53137">
    <property type="entry name" value="Translational machinery components"/>
    <property type="match status" value="1"/>
</dbReference>
<dbReference type="EMBL" id="CP026260">
    <property type="protein sequence ID" value="AWP17664.1"/>
    <property type="molecule type" value="Genomic_DNA"/>
</dbReference>